<organism evidence="1 2">
    <name type="scientific">Phakopsora pachyrhizi</name>
    <name type="common">Asian soybean rust disease fungus</name>
    <dbReference type="NCBI Taxonomy" id="170000"/>
    <lineage>
        <taxon>Eukaryota</taxon>
        <taxon>Fungi</taxon>
        <taxon>Dikarya</taxon>
        <taxon>Basidiomycota</taxon>
        <taxon>Pucciniomycotina</taxon>
        <taxon>Pucciniomycetes</taxon>
        <taxon>Pucciniales</taxon>
        <taxon>Phakopsoraceae</taxon>
        <taxon>Phakopsora</taxon>
    </lineage>
</organism>
<dbReference type="GO" id="GO:0005739">
    <property type="term" value="C:mitochondrion"/>
    <property type="evidence" value="ECO:0007669"/>
    <property type="project" value="TreeGrafter"/>
</dbReference>
<dbReference type="InterPro" id="IPR050324">
    <property type="entry name" value="CDP-alcohol_PTase-I"/>
</dbReference>
<name>A0AAV0B5H2_PHAPC</name>
<evidence type="ECO:0000313" key="1">
    <source>
        <dbReference type="EMBL" id="CAH7677376.1"/>
    </source>
</evidence>
<dbReference type="AlphaFoldDB" id="A0AAV0B5H2"/>
<accession>A0AAV0B5H2</accession>
<comment type="caution">
    <text evidence="1">The sequence shown here is derived from an EMBL/GenBank/DDBJ whole genome shotgun (WGS) entry which is preliminary data.</text>
</comment>
<dbReference type="GO" id="GO:0046474">
    <property type="term" value="P:glycerophospholipid biosynthetic process"/>
    <property type="evidence" value="ECO:0007669"/>
    <property type="project" value="TreeGrafter"/>
</dbReference>
<keyword evidence="1" id="KW-0378">Hydrolase</keyword>
<feature type="non-terminal residue" evidence="1">
    <location>
        <position position="1"/>
    </location>
</feature>
<dbReference type="SUPFAM" id="SSF56784">
    <property type="entry name" value="HAD-like"/>
    <property type="match status" value="1"/>
</dbReference>
<dbReference type="PANTHER" id="PTHR14269:SF4">
    <property type="entry name" value="CAT EYE SYNDROME CRITICAL REGION PROTEIN 5"/>
    <property type="match status" value="1"/>
</dbReference>
<dbReference type="PANTHER" id="PTHR14269">
    <property type="entry name" value="CDP-DIACYLGLYCEROL--GLYCEROL-3-PHOSPHATE 3-PHOSPHATIDYLTRANSFERASE-RELATED"/>
    <property type="match status" value="1"/>
</dbReference>
<evidence type="ECO:0000313" key="2">
    <source>
        <dbReference type="Proteomes" id="UP001153365"/>
    </source>
</evidence>
<keyword evidence="2" id="KW-1185">Reference proteome</keyword>
<dbReference type="InterPro" id="IPR036412">
    <property type="entry name" value="HAD-like_sf"/>
</dbReference>
<reference evidence="1" key="1">
    <citation type="submission" date="2022-06" db="EMBL/GenBank/DDBJ databases">
        <authorList>
            <consortium name="SYNGENTA / RWTH Aachen University"/>
        </authorList>
    </citation>
    <scope>NUCLEOTIDE SEQUENCE</scope>
</reference>
<dbReference type="Gene3D" id="3.40.50.1000">
    <property type="entry name" value="HAD superfamily/HAD-like"/>
    <property type="match status" value="3"/>
</dbReference>
<dbReference type="GO" id="GO:0016787">
    <property type="term" value="F:hydrolase activity"/>
    <property type="evidence" value="ECO:0007669"/>
    <property type="project" value="UniProtKB-KW"/>
</dbReference>
<dbReference type="EMBL" id="CALTRL010003021">
    <property type="protein sequence ID" value="CAH7677376.1"/>
    <property type="molecule type" value="Genomic_DNA"/>
</dbReference>
<sequence>ETSATCSPDLVWRFKVSFFHSGRINQSQRLPNRNLPAFCFDIDGVLKRGKSVLSEAKEALSILNGVPEEERCQRLSDELGIPQLVQSHTIFTQFLDEYRTKPILVVGGASQRYGFQHVYIPQDILKWNPNHFSKISFRPFFVQLAIDVLTSKGGNPHEQPKIYFSNPDILWGNEFLRPRFGQGAFSVLDWGKPSRVTYEFAEGLLLQVLKESFGNKELGNVYDRLMFLYIETNLDPASDIQGANNFGWVSHPGTIEDSQYPPSTVQPNVLDAVKWALMEEGFSSVV</sequence>
<dbReference type="InterPro" id="IPR023214">
    <property type="entry name" value="HAD_sf"/>
</dbReference>
<gene>
    <name evidence="1" type="ORF">PPACK8108_LOCUS12527</name>
</gene>
<protein>
    <submittedName>
        <fullName evidence="1">HAD-superfamily subfamily IIA hydrolase</fullName>
    </submittedName>
</protein>
<dbReference type="Proteomes" id="UP001153365">
    <property type="component" value="Unassembled WGS sequence"/>
</dbReference>
<proteinExistence type="predicted"/>